<dbReference type="OrthoDB" id="117894at2759"/>
<reference evidence="1 2" key="1">
    <citation type="journal article" date="2017" name="Genome Biol. Evol.">
        <title>Phytophthora megakarya and P. palmivora, closely related causal agents of cacao black pod rot, underwent increases in genome sizes and gene numbers by different mechanisms.</title>
        <authorList>
            <person name="Ali S.S."/>
            <person name="Shao J."/>
            <person name="Lary D.J."/>
            <person name="Kronmiller B."/>
            <person name="Shen D."/>
            <person name="Strem M.D."/>
            <person name="Amoako-Attah I."/>
            <person name="Akrofi A.Y."/>
            <person name="Begoude B.A."/>
            <person name="Ten Hoopen G.M."/>
            <person name="Coulibaly K."/>
            <person name="Kebe B.I."/>
            <person name="Melnick R.L."/>
            <person name="Guiltinan M.J."/>
            <person name="Tyler B.M."/>
            <person name="Meinhardt L.W."/>
            <person name="Bailey B.A."/>
        </authorList>
    </citation>
    <scope>NUCLEOTIDE SEQUENCE [LARGE SCALE GENOMIC DNA]</scope>
    <source>
        <strain evidence="2">sbr112.9</strain>
    </source>
</reference>
<dbReference type="AlphaFoldDB" id="A0A2P4YVC4"/>
<proteinExistence type="predicted"/>
<dbReference type="EMBL" id="NCKW01000023">
    <property type="protein sequence ID" value="POM81750.1"/>
    <property type="molecule type" value="Genomic_DNA"/>
</dbReference>
<gene>
    <name evidence="1" type="ORF">PHPALM_238</name>
</gene>
<protein>
    <submittedName>
        <fullName evidence="1">Alpha-tectorin</fullName>
    </submittedName>
</protein>
<evidence type="ECO:0000313" key="1">
    <source>
        <dbReference type="EMBL" id="POM81750.1"/>
    </source>
</evidence>
<name>A0A2P4YVC4_9STRA</name>
<dbReference type="Proteomes" id="UP000237271">
    <property type="component" value="Unassembled WGS sequence"/>
</dbReference>
<evidence type="ECO:0000313" key="2">
    <source>
        <dbReference type="Proteomes" id="UP000237271"/>
    </source>
</evidence>
<sequence length="139" mass="15325">MTELEKIRTGFAQMIAAQPQLRAELAEIRSNAMATSHLYPDITNRKSALQATKTGVFTAPPVPPPAPTVARTTARTGDVICRKFMYPRLGAGFEFFILEYEQAISTETILSQPRRTSQIKASVLVNFLEGKATGFFTLT</sequence>
<accession>A0A2P4YVC4</accession>
<keyword evidence="2" id="KW-1185">Reference proteome</keyword>
<organism evidence="1 2">
    <name type="scientific">Phytophthora palmivora</name>
    <dbReference type="NCBI Taxonomy" id="4796"/>
    <lineage>
        <taxon>Eukaryota</taxon>
        <taxon>Sar</taxon>
        <taxon>Stramenopiles</taxon>
        <taxon>Oomycota</taxon>
        <taxon>Peronosporomycetes</taxon>
        <taxon>Peronosporales</taxon>
        <taxon>Peronosporaceae</taxon>
        <taxon>Phytophthora</taxon>
    </lineage>
</organism>
<comment type="caution">
    <text evidence="1">The sequence shown here is derived from an EMBL/GenBank/DDBJ whole genome shotgun (WGS) entry which is preliminary data.</text>
</comment>